<dbReference type="Gene3D" id="2.120.10.30">
    <property type="entry name" value="TolB, C-terminal domain"/>
    <property type="match status" value="1"/>
</dbReference>
<evidence type="ECO:0000256" key="1">
    <source>
        <dbReference type="ARBA" id="ARBA00022801"/>
    </source>
</evidence>
<dbReference type="Proteomes" id="UP000613582">
    <property type="component" value="Unassembled WGS sequence"/>
</dbReference>
<name>A0A8J2V6S1_9PROT</name>
<dbReference type="PANTHER" id="PTHR42776:SF27">
    <property type="entry name" value="DIPEPTIDYL PEPTIDASE FAMILY MEMBER 6"/>
    <property type="match status" value="1"/>
</dbReference>
<dbReference type="EMBL" id="BMGH01000001">
    <property type="protein sequence ID" value="GGD17605.1"/>
    <property type="molecule type" value="Genomic_DNA"/>
</dbReference>
<dbReference type="PANTHER" id="PTHR42776">
    <property type="entry name" value="SERINE PEPTIDASE S9 FAMILY MEMBER"/>
    <property type="match status" value="1"/>
</dbReference>
<reference evidence="3" key="2">
    <citation type="submission" date="2020-09" db="EMBL/GenBank/DDBJ databases">
        <authorList>
            <person name="Sun Q."/>
            <person name="Zhou Y."/>
        </authorList>
    </citation>
    <scope>NUCLEOTIDE SEQUENCE</scope>
    <source>
        <strain evidence="3">CGMCC 1.12921</strain>
    </source>
</reference>
<protein>
    <submittedName>
        <fullName evidence="3">Peptidase S9</fullName>
    </submittedName>
</protein>
<dbReference type="InterPro" id="IPR001375">
    <property type="entry name" value="Peptidase_S9_cat"/>
</dbReference>
<feature type="domain" description="Peptidase S9 prolyl oligopeptidase catalytic" evidence="2">
    <location>
        <begin position="419"/>
        <end position="627"/>
    </location>
</feature>
<organism evidence="3 4">
    <name type="scientific">Aquisalinus flavus</name>
    <dbReference type="NCBI Taxonomy" id="1526572"/>
    <lineage>
        <taxon>Bacteria</taxon>
        <taxon>Pseudomonadati</taxon>
        <taxon>Pseudomonadota</taxon>
        <taxon>Alphaproteobacteria</taxon>
        <taxon>Parvularculales</taxon>
        <taxon>Parvularculaceae</taxon>
        <taxon>Aquisalinus</taxon>
    </lineage>
</organism>
<evidence type="ECO:0000259" key="2">
    <source>
        <dbReference type="Pfam" id="PF00326"/>
    </source>
</evidence>
<evidence type="ECO:0000313" key="3">
    <source>
        <dbReference type="EMBL" id="GGD17605.1"/>
    </source>
</evidence>
<sequence>MAQQASTPPPPEAYAWLPTMSSIRISPDGTKLTAFVNLDEHYRLGVFELEDGQLTPLHMLSEAGEYTMEDPIWASDDRLVFSVYFAGKRFRTETTETRLMSMKPDGSDLVALFSRARTESGGQVQIQNRIVSTLPDDPEHMLVQYGAPNSQVYKVDVTQATRHSTVMRERASINHWSADSKGEIRVGSGIVKDRDRKLTVRLDDGKWKDISHRVRDENVTFYIDGVSDKPDIFYVLSSEGGDTDALYEYNAQTDELSEVVFRHPTSDVYSVIQDRFTGKALGVIFAEDTSEIHWLEESFIKDELDKLQAALPDKDVSITSLNLSENHAVVFVDDVTDPGQYYLYDIENRKLTGLPVQYPDLENVTHGQIFSASYKARDGLDIPAYVTLPPGLSSLEEARGLPFVLMPHGGPTARDFVGFDYWAQFLASRGYGVLQMNFRGSAGYGVEFRKAGDREWGQAMQDDITDGAGWLVEQGYADTGRLAIVGGSYGGYAALMGAAKTPDLYQCAVSFAGVSDLPEILRDARNYVNGKYYTRHIGNLYGDRSTLWDNSPQSRVDDITVPILLIHGDDDRSVKVDQSRNMEKRLSRAGKAVRYVEFEGGDHYLSNYRDRLTFLQETEDFLGECLN</sequence>
<evidence type="ECO:0000313" key="4">
    <source>
        <dbReference type="Proteomes" id="UP000613582"/>
    </source>
</evidence>
<keyword evidence="4" id="KW-1185">Reference proteome</keyword>
<dbReference type="InterPro" id="IPR011042">
    <property type="entry name" value="6-blade_b-propeller_TolB-like"/>
</dbReference>
<proteinExistence type="predicted"/>
<dbReference type="Gene3D" id="3.40.50.1820">
    <property type="entry name" value="alpha/beta hydrolase"/>
    <property type="match status" value="1"/>
</dbReference>
<dbReference type="Pfam" id="PF00326">
    <property type="entry name" value="Peptidase_S9"/>
    <property type="match status" value="1"/>
</dbReference>
<dbReference type="SUPFAM" id="SSF53474">
    <property type="entry name" value="alpha/beta-Hydrolases"/>
    <property type="match status" value="1"/>
</dbReference>
<keyword evidence="1" id="KW-0378">Hydrolase</keyword>
<gene>
    <name evidence="3" type="ORF">GCM10011342_28030</name>
</gene>
<dbReference type="AlphaFoldDB" id="A0A8J2V6S1"/>
<dbReference type="GO" id="GO:0004252">
    <property type="term" value="F:serine-type endopeptidase activity"/>
    <property type="evidence" value="ECO:0007669"/>
    <property type="project" value="TreeGrafter"/>
</dbReference>
<comment type="caution">
    <text evidence="3">The sequence shown here is derived from an EMBL/GenBank/DDBJ whole genome shotgun (WGS) entry which is preliminary data.</text>
</comment>
<dbReference type="InterPro" id="IPR029058">
    <property type="entry name" value="AB_hydrolase_fold"/>
</dbReference>
<accession>A0A8J2V6S1</accession>
<reference evidence="3" key="1">
    <citation type="journal article" date="2014" name="Int. J. Syst. Evol. Microbiol.">
        <title>Complete genome sequence of Corynebacterium casei LMG S-19264T (=DSM 44701T), isolated from a smear-ripened cheese.</title>
        <authorList>
            <consortium name="US DOE Joint Genome Institute (JGI-PGF)"/>
            <person name="Walter F."/>
            <person name="Albersmeier A."/>
            <person name="Kalinowski J."/>
            <person name="Ruckert C."/>
        </authorList>
    </citation>
    <scope>NUCLEOTIDE SEQUENCE</scope>
    <source>
        <strain evidence="3">CGMCC 1.12921</strain>
    </source>
</reference>
<dbReference type="GO" id="GO:0006508">
    <property type="term" value="P:proteolysis"/>
    <property type="evidence" value="ECO:0007669"/>
    <property type="project" value="InterPro"/>
</dbReference>
<dbReference type="SUPFAM" id="SSF69304">
    <property type="entry name" value="Tricorn protease N-terminal domain"/>
    <property type="match status" value="1"/>
</dbReference>